<accession>A0A135SED1</accession>
<dbReference type="SMART" id="SM00382">
    <property type="entry name" value="AAA"/>
    <property type="match status" value="1"/>
</dbReference>
<dbReference type="PANTHER" id="PTHR46411">
    <property type="entry name" value="FAMILY ATPASE, PUTATIVE-RELATED"/>
    <property type="match status" value="1"/>
</dbReference>
<gene>
    <name evidence="2" type="ORF">CNYM01_01069</name>
</gene>
<evidence type="ECO:0000313" key="3">
    <source>
        <dbReference type="Proteomes" id="UP000070054"/>
    </source>
</evidence>
<dbReference type="OrthoDB" id="10042665at2759"/>
<dbReference type="InterPro" id="IPR003593">
    <property type="entry name" value="AAA+_ATPase"/>
</dbReference>
<dbReference type="AlphaFoldDB" id="A0A135SED1"/>
<dbReference type="InterPro" id="IPR027417">
    <property type="entry name" value="P-loop_NTPase"/>
</dbReference>
<name>A0A135SED1_9PEZI</name>
<sequence length="484" mass="53494">MEDSACIPLGSNSLETQTQSLKKMKENREAWDYLQIADGHRTVIKSLMATHFGKTKSERRQFDVIQDKGKGLIILLHGVPGVGKTSTAGTFSGCRVGVGNEDRDLGTTPTQVEANLQAAFQIAQAWECVLLLDEADVFLAERSQNNVERNALVSVFLRVMEYYEGILFLTTNKVGSFDEAFKSRMSMALYYPPLTQEQTRRIWEAQMDRTEKLSVDPGPEKPPKQVEFERDEIRDLVAKLWEMQTTLNDHKPVWNGRQIRNAFQTAVALAEFHQQENNVSGTIKVRGEHFEKVAKVSHEFNAYLYSVRHERLEKELAHKKEHRYDDFSRSQFGFGGQELGMAQQGAYQQGYAIPAGFNNPQQFGMGGIGSMQSMGMAGPGFNNLQNHGNLMASQPSQAGFGNMNNIGMGMSNINMGNAGLGNAGLANVGLGSAGSGGSNAAMGAQQSNTNNVGIPGQTFGGQMTLQQQQQLQELLRLQQQQQQQ</sequence>
<feature type="domain" description="AAA+ ATPase" evidence="1">
    <location>
        <begin position="70"/>
        <end position="195"/>
    </location>
</feature>
<dbReference type="Proteomes" id="UP000070054">
    <property type="component" value="Unassembled WGS sequence"/>
</dbReference>
<dbReference type="InterPro" id="IPR056599">
    <property type="entry name" value="AAA_lid_fung"/>
</dbReference>
<dbReference type="GO" id="GO:0005524">
    <property type="term" value="F:ATP binding"/>
    <property type="evidence" value="ECO:0007669"/>
    <property type="project" value="InterPro"/>
</dbReference>
<reference evidence="2 3" key="1">
    <citation type="submission" date="2014-02" db="EMBL/GenBank/DDBJ databases">
        <title>The genome sequence of Colletotrichum nymphaeae SA-01.</title>
        <authorList>
            <person name="Baroncelli R."/>
            <person name="Thon M.R."/>
        </authorList>
    </citation>
    <scope>NUCLEOTIDE SEQUENCE [LARGE SCALE GENOMIC DNA]</scope>
    <source>
        <strain evidence="2 3">SA-01</strain>
    </source>
</reference>
<dbReference type="PANTHER" id="PTHR46411:SF2">
    <property type="entry name" value="AAA+ ATPASE DOMAIN-CONTAINING PROTEIN"/>
    <property type="match status" value="1"/>
</dbReference>
<organism evidence="2 3">
    <name type="scientific">Colletotrichum nymphaeae SA-01</name>
    <dbReference type="NCBI Taxonomy" id="1460502"/>
    <lineage>
        <taxon>Eukaryota</taxon>
        <taxon>Fungi</taxon>
        <taxon>Dikarya</taxon>
        <taxon>Ascomycota</taxon>
        <taxon>Pezizomycotina</taxon>
        <taxon>Sordariomycetes</taxon>
        <taxon>Hypocreomycetidae</taxon>
        <taxon>Glomerellales</taxon>
        <taxon>Glomerellaceae</taxon>
        <taxon>Colletotrichum</taxon>
        <taxon>Colletotrichum acutatum species complex</taxon>
    </lineage>
</organism>
<keyword evidence="3" id="KW-1185">Reference proteome</keyword>
<dbReference type="Gene3D" id="3.40.50.300">
    <property type="entry name" value="P-loop containing nucleotide triphosphate hydrolases"/>
    <property type="match status" value="1"/>
</dbReference>
<dbReference type="InterPro" id="IPR003959">
    <property type="entry name" value="ATPase_AAA_core"/>
</dbReference>
<dbReference type="GO" id="GO:0016887">
    <property type="term" value="F:ATP hydrolysis activity"/>
    <property type="evidence" value="ECO:0007669"/>
    <property type="project" value="InterPro"/>
</dbReference>
<evidence type="ECO:0000313" key="2">
    <source>
        <dbReference type="EMBL" id="KXH34264.1"/>
    </source>
</evidence>
<comment type="caution">
    <text evidence="2">The sequence shown here is derived from an EMBL/GenBank/DDBJ whole genome shotgun (WGS) entry which is preliminary data.</text>
</comment>
<evidence type="ECO:0000259" key="1">
    <source>
        <dbReference type="SMART" id="SM00382"/>
    </source>
</evidence>
<dbReference type="SUPFAM" id="SSF52540">
    <property type="entry name" value="P-loop containing nucleoside triphosphate hydrolases"/>
    <property type="match status" value="1"/>
</dbReference>
<proteinExistence type="predicted"/>
<dbReference type="EMBL" id="JEMN01001530">
    <property type="protein sequence ID" value="KXH34264.1"/>
    <property type="molecule type" value="Genomic_DNA"/>
</dbReference>
<protein>
    <recommendedName>
        <fullName evidence="1">AAA+ ATPase domain-containing protein</fullName>
    </recommendedName>
</protein>
<dbReference type="Pfam" id="PF23232">
    <property type="entry name" value="AAA_lid_13"/>
    <property type="match status" value="1"/>
</dbReference>
<dbReference type="Pfam" id="PF00004">
    <property type="entry name" value="AAA"/>
    <property type="match status" value="1"/>
</dbReference>